<dbReference type="Proteomes" id="UP000076532">
    <property type="component" value="Unassembled WGS sequence"/>
</dbReference>
<reference evidence="1 2" key="1">
    <citation type="journal article" date="2016" name="Mol. Biol. Evol.">
        <title>Comparative Genomics of Early-Diverging Mushroom-Forming Fungi Provides Insights into the Origins of Lignocellulose Decay Capabilities.</title>
        <authorList>
            <person name="Nagy L.G."/>
            <person name="Riley R."/>
            <person name="Tritt A."/>
            <person name="Adam C."/>
            <person name="Daum C."/>
            <person name="Floudas D."/>
            <person name="Sun H."/>
            <person name="Yadav J.S."/>
            <person name="Pangilinan J."/>
            <person name="Larsson K.H."/>
            <person name="Matsuura K."/>
            <person name="Barry K."/>
            <person name="Labutti K."/>
            <person name="Kuo R."/>
            <person name="Ohm R.A."/>
            <person name="Bhattacharya S.S."/>
            <person name="Shirouzu T."/>
            <person name="Yoshinaga Y."/>
            <person name="Martin F.M."/>
            <person name="Grigoriev I.V."/>
            <person name="Hibbett D.S."/>
        </authorList>
    </citation>
    <scope>NUCLEOTIDE SEQUENCE [LARGE SCALE GENOMIC DNA]</scope>
    <source>
        <strain evidence="1 2">CBS 109695</strain>
    </source>
</reference>
<name>A0A165WBQ7_9AGAM</name>
<proteinExistence type="predicted"/>
<gene>
    <name evidence="1" type="ORF">FIBSPDRAFT_762772</name>
</gene>
<protein>
    <submittedName>
        <fullName evidence="1">Uncharacterized protein</fullName>
    </submittedName>
</protein>
<sequence>MKNVTSWGTAATANALSWFHIDDDGFATCVSVQAGMKWWVLARKKDRNPRADEMGSISTFFRWTVEDIDGQVWELEAVLLDPTVALYMRGCTPHLVVGLAHTITHGRHFYATCGIRRSMFGLVHTFVMGYGITNTFHDDGTRSLIRQMMGLWYRHYIIRSGFASELLSPRWIHEHVPDMLTIDGLLDVIAVGCVLEFTTALSRSRY</sequence>
<evidence type="ECO:0000313" key="1">
    <source>
        <dbReference type="EMBL" id="KZP07551.1"/>
    </source>
</evidence>
<accession>A0A165WBQ7</accession>
<keyword evidence="2" id="KW-1185">Reference proteome</keyword>
<dbReference type="OrthoDB" id="3270451at2759"/>
<feature type="non-terminal residue" evidence="1">
    <location>
        <position position="206"/>
    </location>
</feature>
<dbReference type="STRING" id="436010.A0A165WBQ7"/>
<organism evidence="1 2">
    <name type="scientific">Athelia psychrophila</name>
    <dbReference type="NCBI Taxonomy" id="1759441"/>
    <lineage>
        <taxon>Eukaryota</taxon>
        <taxon>Fungi</taxon>
        <taxon>Dikarya</taxon>
        <taxon>Basidiomycota</taxon>
        <taxon>Agaricomycotina</taxon>
        <taxon>Agaricomycetes</taxon>
        <taxon>Agaricomycetidae</taxon>
        <taxon>Atheliales</taxon>
        <taxon>Atheliaceae</taxon>
        <taxon>Athelia</taxon>
    </lineage>
</organism>
<dbReference type="AlphaFoldDB" id="A0A165WBQ7"/>
<evidence type="ECO:0000313" key="2">
    <source>
        <dbReference type="Proteomes" id="UP000076532"/>
    </source>
</evidence>
<dbReference type="EMBL" id="KV417747">
    <property type="protein sequence ID" value="KZP07551.1"/>
    <property type="molecule type" value="Genomic_DNA"/>
</dbReference>